<comment type="catalytic activity">
    <reaction evidence="1">
        <text>Hydrolyzes the link between N-acetylmuramoyl residues and L-amino acid residues in certain cell-wall glycopeptides.</text>
        <dbReference type="EC" id="3.5.1.28"/>
    </reaction>
</comment>
<keyword evidence="6" id="KW-0963">Cytoplasm</keyword>
<keyword evidence="9" id="KW-0862">Zinc</keyword>
<evidence type="ECO:0000256" key="9">
    <source>
        <dbReference type="ARBA" id="ARBA00022833"/>
    </source>
</evidence>
<dbReference type="Pfam" id="PF01510">
    <property type="entry name" value="Amidase_2"/>
    <property type="match status" value="1"/>
</dbReference>
<evidence type="ECO:0000313" key="14">
    <source>
        <dbReference type="EMBL" id="KAA1194467.1"/>
    </source>
</evidence>
<evidence type="ECO:0000256" key="1">
    <source>
        <dbReference type="ARBA" id="ARBA00001561"/>
    </source>
</evidence>
<comment type="caution">
    <text evidence="14">The sequence shown here is derived from an EMBL/GenBank/DDBJ whole genome shotgun (WGS) entry which is preliminary data.</text>
</comment>
<dbReference type="EC" id="3.5.1.28" evidence="5"/>
<sequence>MVDSARQYQVVSGWLSGARRVPSANFEPRPPGAEPELLVIHNISLPPGQFDGDCIEQFFTNELNWDAHPFFDEIRGVRVSAHLLIRREGEVVQFVSFEDRAWHAGVSSYCGRDNCNDFSIGIELEGTDQLPYTDDQYAVLQRVTAALLAAYPRLCAEHIVGHCDIAPGRKTDPGSAFDWQRYRSGLSAFAEDMSA</sequence>
<dbReference type="AlphaFoldDB" id="A0A5B0X7M1"/>
<keyword evidence="8 14" id="KW-0378">Hydrolase</keyword>
<dbReference type="GO" id="GO:0071555">
    <property type="term" value="P:cell wall organization"/>
    <property type="evidence" value="ECO:0007669"/>
    <property type="project" value="UniProtKB-KW"/>
</dbReference>
<dbReference type="CDD" id="cd06583">
    <property type="entry name" value="PGRP"/>
    <property type="match status" value="1"/>
</dbReference>
<dbReference type="Gene3D" id="3.40.80.10">
    <property type="entry name" value="Peptidoglycan recognition protein-like"/>
    <property type="match status" value="1"/>
</dbReference>
<evidence type="ECO:0000313" key="15">
    <source>
        <dbReference type="Proteomes" id="UP000323708"/>
    </source>
</evidence>
<dbReference type="Proteomes" id="UP000323708">
    <property type="component" value="Unassembled WGS sequence"/>
</dbReference>
<accession>A0A5B0X7M1</accession>
<evidence type="ECO:0000256" key="5">
    <source>
        <dbReference type="ARBA" id="ARBA00011901"/>
    </source>
</evidence>
<dbReference type="InterPro" id="IPR051206">
    <property type="entry name" value="NAMLAA_amidase_2"/>
</dbReference>
<evidence type="ECO:0000256" key="2">
    <source>
        <dbReference type="ARBA" id="ARBA00001947"/>
    </source>
</evidence>
<evidence type="ECO:0000256" key="3">
    <source>
        <dbReference type="ARBA" id="ARBA00004496"/>
    </source>
</evidence>
<dbReference type="FunFam" id="3.40.80.10:FF:000002">
    <property type="entry name" value="1,6-anhydro-N-acetylmuramyl-L-alanine amidase"/>
    <property type="match status" value="1"/>
</dbReference>
<dbReference type="GO" id="GO:0009254">
    <property type="term" value="P:peptidoglycan turnover"/>
    <property type="evidence" value="ECO:0007669"/>
    <property type="project" value="TreeGrafter"/>
</dbReference>
<keyword evidence="15" id="KW-1185">Reference proteome</keyword>
<evidence type="ECO:0000256" key="6">
    <source>
        <dbReference type="ARBA" id="ARBA00022490"/>
    </source>
</evidence>
<comment type="subcellular location">
    <subcellularLocation>
        <location evidence="3">Cytoplasm</location>
    </subcellularLocation>
</comment>
<evidence type="ECO:0000256" key="11">
    <source>
        <dbReference type="ARBA" id="ARBA00039257"/>
    </source>
</evidence>
<dbReference type="SMART" id="SM00644">
    <property type="entry name" value="Ami_2"/>
    <property type="match status" value="1"/>
</dbReference>
<dbReference type="GO" id="GO:0005737">
    <property type="term" value="C:cytoplasm"/>
    <property type="evidence" value="ECO:0007669"/>
    <property type="project" value="UniProtKB-SubCell"/>
</dbReference>
<feature type="domain" description="N-acetylmuramoyl-L-alanine amidase" evidence="13">
    <location>
        <begin position="23"/>
        <end position="174"/>
    </location>
</feature>
<evidence type="ECO:0000259" key="13">
    <source>
        <dbReference type="SMART" id="SM00644"/>
    </source>
</evidence>
<comment type="similarity">
    <text evidence="4">Belongs to the N-acetylmuramoyl-L-alanine amidase 2 family.</text>
</comment>
<dbReference type="InterPro" id="IPR002502">
    <property type="entry name" value="Amidase_domain"/>
</dbReference>
<dbReference type="GO" id="GO:0009253">
    <property type="term" value="P:peptidoglycan catabolic process"/>
    <property type="evidence" value="ECO:0007669"/>
    <property type="project" value="InterPro"/>
</dbReference>
<dbReference type="PANTHER" id="PTHR30417:SF4">
    <property type="entry name" value="1,6-ANHYDRO-N-ACETYLMURAMYL-L-ALANINE AMIDASE AMPD"/>
    <property type="match status" value="1"/>
</dbReference>
<keyword evidence="7" id="KW-0479">Metal-binding</keyword>
<protein>
    <recommendedName>
        <fullName evidence="11">1,6-anhydro-N-acetylmuramyl-L-alanine amidase AmpD</fullName>
        <ecNumber evidence="5">3.5.1.28</ecNumber>
    </recommendedName>
    <alternativeName>
        <fullName evidence="12">N-acetylmuramoyl-L-alanine amidase</fullName>
    </alternativeName>
</protein>
<dbReference type="GO" id="GO:0008745">
    <property type="term" value="F:N-acetylmuramoyl-L-alanine amidase activity"/>
    <property type="evidence" value="ECO:0007669"/>
    <property type="project" value="UniProtKB-EC"/>
</dbReference>
<reference evidence="14 15" key="1">
    <citation type="submission" date="2019-09" db="EMBL/GenBank/DDBJ databases">
        <authorList>
            <person name="Chen X.-Y."/>
        </authorList>
    </citation>
    <scope>NUCLEOTIDE SEQUENCE [LARGE SCALE GENOMIC DNA]</scope>
    <source>
        <strain evidence="14 15">NY5</strain>
    </source>
</reference>
<dbReference type="GO" id="GO:0046872">
    <property type="term" value="F:metal ion binding"/>
    <property type="evidence" value="ECO:0007669"/>
    <property type="project" value="UniProtKB-KW"/>
</dbReference>
<comment type="cofactor">
    <cofactor evidence="2">
        <name>Zn(2+)</name>
        <dbReference type="ChEBI" id="CHEBI:29105"/>
    </cofactor>
</comment>
<dbReference type="InterPro" id="IPR036505">
    <property type="entry name" value="Amidase/PGRP_sf"/>
</dbReference>
<name>A0A5B0X7M1_9GAMM</name>
<evidence type="ECO:0000256" key="12">
    <source>
        <dbReference type="ARBA" id="ARBA00042615"/>
    </source>
</evidence>
<dbReference type="PANTHER" id="PTHR30417">
    <property type="entry name" value="N-ACETYLMURAMOYL-L-ALANINE AMIDASE AMID"/>
    <property type="match status" value="1"/>
</dbReference>
<evidence type="ECO:0000256" key="4">
    <source>
        <dbReference type="ARBA" id="ARBA00007553"/>
    </source>
</evidence>
<evidence type="ECO:0000256" key="8">
    <source>
        <dbReference type="ARBA" id="ARBA00022801"/>
    </source>
</evidence>
<organism evidence="14 15">
    <name type="scientific">Pseudohalioglobus sediminis</name>
    <dbReference type="NCBI Taxonomy" id="2606449"/>
    <lineage>
        <taxon>Bacteria</taxon>
        <taxon>Pseudomonadati</taxon>
        <taxon>Pseudomonadota</taxon>
        <taxon>Gammaproteobacteria</taxon>
        <taxon>Cellvibrionales</taxon>
        <taxon>Halieaceae</taxon>
        <taxon>Pseudohalioglobus</taxon>
    </lineage>
</organism>
<dbReference type="NCBIfam" id="NF008758">
    <property type="entry name" value="PRK11789.1"/>
    <property type="match status" value="1"/>
</dbReference>
<dbReference type="EMBL" id="VTUX01000001">
    <property type="protein sequence ID" value="KAA1194467.1"/>
    <property type="molecule type" value="Genomic_DNA"/>
</dbReference>
<gene>
    <name evidence="14" type="primary">ampD</name>
    <name evidence="14" type="ORF">F0M18_03290</name>
</gene>
<evidence type="ECO:0000256" key="7">
    <source>
        <dbReference type="ARBA" id="ARBA00022723"/>
    </source>
</evidence>
<keyword evidence="10" id="KW-0961">Cell wall biogenesis/degradation</keyword>
<dbReference type="SUPFAM" id="SSF55846">
    <property type="entry name" value="N-acetylmuramoyl-L-alanine amidase-like"/>
    <property type="match status" value="1"/>
</dbReference>
<proteinExistence type="inferred from homology"/>
<evidence type="ECO:0000256" key="10">
    <source>
        <dbReference type="ARBA" id="ARBA00023316"/>
    </source>
</evidence>